<evidence type="ECO:0000256" key="6">
    <source>
        <dbReference type="ARBA" id="ARBA00022825"/>
    </source>
</evidence>
<dbReference type="PROSITE" id="PS50106">
    <property type="entry name" value="PDZ"/>
    <property type="match status" value="1"/>
</dbReference>
<dbReference type="InterPro" id="IPR011782">
    <property type="entry name" value="Pept_S1C_Do"/>
</dbReference>
<dbReference type="PANTHER" id="PTHR22939:SF129">
    <property type="entry name" value="SERINE PROTEASE HTRA2, MITOCHONDRIAL"/>
    <property type="match status" value="1"/>
</dbReference>
<keyword evidence="8" id="KW-1133">Transmembrane helix</keyword>
<name>A0ABU9S2D1_9BURK</name>
<dbReference type="InterPro" id="IPR001940">
    <property type="entry name" value="Peptidase_S1C"/>
</dbReference>
<dbReference type="NCBIfam" id="TIGR02037">
    <property type="entry name" value="degP_htrA_DO"/>
    <property type="match status" value="1"/>
</dbReference>
<proteinExistence type="inferred from homology"/>
<dbReference type="InterPro" id="IPR036034">
    <property type="entry name" value="PDZ_sf"/>
</dbReference>
<dbReference type="InterPro" id="IPR009003">
    <property type="entry name" value="Peptidase_S1_PA"/>
</dbReference>
<gene>
    <name evidence="10" type="ORF">VSR73_34270</name>
</gene>
<dbReference type="SUPFAM" id="SSF50494">
    <property type="entry name" value="Trypsin-like serine proteases"/>
    <property type="match status" value="1"/>
</dbReference>
<accession>A0ABU9S2D1</accession>
<feature type="domain" description="PDZ" evidence="9">
    <location>
        <begin position="309"/>
        <end position="374"/>
    </location>
</feature>
<evidence type="ECO:0000256" key="7">
    <source>
        <dbReference type="SAM" id="MobiDB-lite"/>
    </source>
</evidence>
<keyword evidence="11" id="KW-1185">Reference proteome</keyword>
<keyword evidence="5 10" id="KW-0378">Hydrolase</keyword>
<evidence type="ECO:0000256" key="2">
    <source>
        <dbReference type="ARBA" id="ARBA00022670"/>
    </source>
</evidence>
<evidence type="ECO:0000256" key="8">
    <source>
        <dbReference type="SAM" id="Phobius"/>
    </source>
</evidence>
<comment type="caution">
    <text evidence="10">The sequence shown here is derived from an EMBL/GenBank/DDBJ whole genome shotgun (WGS) entry which is preliminary data.</text>
</comment>
<evidence type="ECO:0000256" key="5">
    <source>
        <dbReference type="ARBA" id="ARBA00022801"/>
    </source>
</evidence>
<dbReference type="EC" id="3.4.21.107" evidence="10"/>
<dbReference type="GO" id="GO:0016787">
    <property type="term" value="F:hydrolase activity"/>
    <property type="evidence" value="ECO:0007669"/>
    <property type="project" value="UniProtKB-KW"/>
</dbReference>
<evidence type="ECO:0000313" key="10">
    <source>
        <dbReference type="EMBL" id="MEM5426099.1"/>
    </source>
</evidence>
<evidence type="ECO:0000256" key="3">
    <source>
        <dbReference type="ARBA" id="ARBA00022729"/>
    </source>
</evidence>
<feature type="transmembrane region" description="Helical" evidence="8">
    <location>
        <begin position="6"/>
        <end position="26"/>
    </location>
</feature>
<protein>
    <submittedName>
        <fullName evidence="10">Do family serine endopeptidase</fullName>
        <ecNumber evidence="10">3.4.21.107</ecNumber>
    </submittedName>
</protein>
<dbReference type="RefSeq" id="WP_069268264.1">
    <property type="nucleotide sequence ID" value="NZ_JAYMRV010000014.1"/>
</dbReference>
<dbReference type="Proteomes" id="UP001489897">
    <property type="component" value="Unassembled WGS sequence"/>
</dbReference>
<evidence type="ECO:0000256" key="4">
    <source>
        <dbReference type="ARBA" id="ARBA00022737"/>
    </source>
</evidence>
<dbReference type="Pfam" id="PF13180">
    <property type="entry name" value="PDZ_2"/>
    <property type="match status" value="1"/>
</dbReference>
<reference evidence="10 11" key="1">
    <citation type="submission" date="2024-01" db="EMBL/GenBank/DDBJ databases">
        <title>The diversity of rhizobia nodulating Mimosa spp. in eleven states of Brazil covering several biomes is determined by host plant, location, and edaphic factors.</title>
        <authorList>
            <person name="Rouws L."/>
            <person name="Barauna A."/>
            <person name="Beukes C."/>
            <person name="De Faria S.M."/>
            <person name="Gross E."/>
            <person name="Dos Reis Junior F.B."/>
            <person name="Simon M."/>
            <person name="Maluk M."/>
            <person name="Odee D.W."/>
            <person name="Kenicer G."/>
            <person name="Young J.P.W."/>
            <person name="Reis V.M."/>
            <person name="Zilli J."/>
            <person name="James E.K."/>
        </authorList>
    </citation>
    <scope>NUCLEOTIDE SEQUENCE [LARGE SCALE GENOMIC DNA]</scope>
    <source>
        <strain evidence="10 11">JPY167</strain>
    </source>
</reference>
<keyword evidence="8" id="KW-0472">Membrane</keyword>
<dbReference type="InterPro" id="IPR001478">
    <property type="entry name" value="PDZ"/>
</dbReference>
<dbReference type="CDD" id="cd10839">
    <property type="entry name" value="cpPDZ1_DegP-like"/>
    <property type="match status" value="1"/>
</dbReference>
<evidence type="ECO:0000256" key="1">
    <source>
        <dbReference type="ARBA" id="ARBA00010541"/>
    </source>
</evidence>
<keyword evidence="3" id="KW-0732">Signal</keyword>
<keyword evidence="8" id="KW-0812">Transmembrane</keyword>
<dbReference type="PRINTS" id="PR00834">
    <property type="entry name" value="PROTEASES2C"/>
</dbReference>
<dbReference type="Pfam" id="PF13365">
    <property type="entry name" value="Trypsin_2"/>
    <property type="match status" value="1"/>
</dbReference>
<dbReference type="Gene3D" id="2.30.42.10">
    <property type="match status" value="1"/>
</dbReference>
<dbReference type="Gene3D" id="2.40.10.120">
    <property type="match status" value="1"/>
</dbReference>
<dbReference type="EMBL" id="JAYMRV010000014">
    <property type="protein sequence ID" value="MEM5426099.1"/>
    <property type="molecule type" value="Genomic_DNA"/>
</dbReference>
<evidence type="ECO:0000259" key="9">
    <source>
        <dbReference type="PROSITE" id="PS50106"/>
    </source>
</evidence>
<evidence type="ECO:0000313" key="11">
    <source>
        <dbReference type="Proteomes" id="UP001489897"/>
    </source>
</evidence>
<keyword evidence="2" id="KW-0645">Protease</keyword>
<keyword evidence="4" id="KW-0677">Repeat</keyword>
<comment type="similarity">
    <text evidence="1">Belongs to the peptidase S1C family.</text>
</comment>
<feature type="region of interest" description="Disordered" evidence="7">
    <location>
        <begin position="378"/>
        <end position="404"/>
    </location>
</feature>
<keyword evidence="6" id="KW-0720">Serine protease</keyword>
<organism evidence="10 11">
    <name type="scientific">Paraburkholderia ferrariae</name>
    <dbReference type="NCBI Taxonomy" id="386056"/>
    <lineage>
        <taxon>Bacteria</taxon>
        <taxon>Pseudomonadati</taxon>
        <taxon>Pseudomonadota</taxon>
        <taxon>Betaproteobacteria</taxon>
        <taxon>Burkholderiales</taxon>
        <taxon>Burkholderiaceae</taxon>
        <taxon>Paraburkholderia</taxon>
    </lineage>
</organism>
<dbReference type="SMART" id="SM00228">
    <property type="entry name" value="PDZ"/>
    <property type="match status" value="1"/>
</dbReference>
<sequence>MLRRFWLFFAQAVTVLLALMFIIATLKPQWLQHQGQFGKQLAEPIVALREVAPGIGGGAAQGSYADAAQKAMPAVVNVFSSKDGSLPPDPRQNDPLFRYFFGDRNKNQKQQEQPAANLGSGVIVSPDGYILTNQHVIDGADQIEIALSDGRTTNAKVIGIDPETDLAVLKINLPNLPTITLGRMDQTRVGDVVLAIGNPFGVGQTVTMGIISALGRNHLGINTFENFIQTDAPINPGNSGGALVDVNGNLLGINTAIYSRSGGSLGIGFAIPVSTARSVLESIITSGSVTRGWIGVEPQDVTPEIADSFGLKEKSGAIVAGVLQGGPADKAGIKPGDVLTSVNGEAITDTTRLLNVIAQIKPGSDAKVHLVRKNKDMDLDVLIGKRPPPPKQPAQEDGEGDDGG</sequence>
<dbReference type="SUPFAM" id="SSF50156">
    <property type="entry name" value="PDZ domain-like"/>
    <property type="match status" value="1"/>
</dbReference>
<dbReference type="PANTHER" id="PTHR22939">
    <property type="entry name" value="SERINE PROTEASE FAMILY S1C HTRA-RELATED"/>
    <property type="match status" value="1"/>
</dbReference>